<keyword evidence="1" id="KW-0812">Transmembrane</keyword>
<proteinExistence type="predicted"/>
<protein>
    <recommendedName>
        <fullName evidence="4">EpsG family protein</fullName>
    </recommendedName>
</protein>
<keyword evidence="1" id="KW-1133">Transmembrane helix</keyword>
<sequence>MFPYIICFAFALFFSALSEKYYRLKNKFVYLFFASAAVLSMSILAGIRDLNIGGDLSVYGIKVFTEAYSSLNISQLFTLEPSTEFGYLTLNYLISRITSNMNVFLFIFGLLTYGITYIALVNFRKYSNVTLSLFTYLMLFYELTFNLLRQGFACTLVFFAISLYLKGKKKLCLMLLILSVTFHATAILGFVVLFIVVWLQKEPHHLKTKLIIIFLFLFVMITVFSPMIIEFLINNNLIADKYTVYTMNQSGNTLGGISITNLYRLIFIVPFILMWHKIENNKVLIFLFMTAMIDFLFLFIGGTAGQVMVRLAYFFSWFNIIGYLAPIRIISDRSSRNVWKIILIFTLCIVFINVTLKANTNIPDSAAYYPYTSTLLNIRK</sequence>
<comment type="caution">
    <text evidence="2">The sequence shown here is derived from an EMBL/GenBank/DDBJ whole genome shotgun (WGS) entry which is preliminary data.</text>
</comment>
<evidence type="ECO:0000256" key="1">
    <source>
        <dbReference type="SAM" id="Phobius"/>
    </source>
</evidence>
<keyword evidence="3" id="KW-1185">Reference proteome</keyword>
<name>A0A2A5RPS9_9LACT</name>
<evidence type="ECO:0000313" key="2">
    <source>
        <dbReference type="EMBL" id="PCS01426.1"/>
    </source>
</evidence>
<feature type="transmembrane region" description="Helical" evidence="1">
    <location>
        <begin position="337"/>
        <end position="356"/>
    </location>
</feature>
<feature type="transmembrane region" description="Helical" evidence="1">
    <location>
        <begin position="28"/>
        <end position="47"/>
    </location>
</feature>
<gene>
    <name evidence="2" type="ORF">RT41_GL000190</name>
</gene>
<accession>A0A2A5RPS9</accession>
<dbReference type="Pfam" id="PF14897">
    <property type="entry name" value="EpsG"/>
    <property type="match status" value="1"/>
</dbReference>
<feature type="transmembrane region" description="Helical" evidence="1">
    <location>
        <begin position="283"/>
        <end position="301"/>
    </location>
</feature>
<feature type="transmembrane region" description="Helical" evidence="1">
    <location>
        <begin position="173"/>
        <end position="199"/>
    </location>
</feature>
<feature type="transmembrane region" description="Helical" evidence="1">
    <location>
        <begin position="103"/>
        <end position="120"/>
    </location>
</feature>
<dbReference type="InterPro" id="IPR049458">
    <property type="entry name" value="EpsG-like"/>
</dbReference>
<feature type="transmembrane region" description="Helical" evidence="1">
    <location>
        <begin position="307"/>
        <end position="325"/>
    </location>
</feature>
<organism evidence="2 3">
    <name type="scientific">Lactococcus fujiensis JCM 16395</name>
    <dbReference type="NCBI Taxonomy" id="1291764"/>
    <lineage>
        <taxon>Bacteria</taxon>
        <taxon>Bacillati</taxon>
        <taxon>Bacillota</taxon>
        <taxon>Bacilli</taxon>
        <taxon>Lactobacillales</taxon>
        <taxon>Streptococcaceae</taxon>
        <taxon>Lactococcus</taxon>
    </lineage>
</organism>
<feature type="transmembrane region" description="Helical" evidence="1">
    <location>
        <begin position="211"/>
        <end position="233"/>
    </location>
</feature>
<dbReference type="OrthoDB" id="2329888at2"/>
<dbReference type="AlphaFoldDB" id="A0A2A5RPS9"/>
<evidence type="ECO:0008006" key="4">
    <source>
        <dbReference type="Google" id="ProtNLM"/>
    </source>
</evidence>
<evidence type="ECO:0000313" key="3">
    <source>
        <dbReference type="Proteomes" id="UP000218181"/>
    </source>
</evidence>
<feature type="transmembrane region" description="Helical" evidence="1">
    <location>
        <begin position="253"/>
        <end position="276"/>
    </location>
</feature>
<dbReference type="Proteomes" id="UP000218181">
    <property type="component" value="Unassembled WGS sequence"/>
</dbReference>
<dbReference type="EMBL" id="JXJU01000001">
    <property type="protein sequence ID" value="PCS01426.1"/>
    <property type="molecule type" value="Genomic_DNA"/>
</dbReference>
<dbReference type="STRING" id="1291764.GCA_001311235_00314"/>
<reference evidence="2 3" key="1">
    <citation type="submission" date="2014-12" db="EMBL/GenBank/DDBJ databases">
        <title>Draft genome sequences of 10 type strains of Lactococcus.</title>
        <authorList>
            <person name="Sun Z."/>
            <person name="Zhong Z."/>
            <person name="Liu W."/>
            <person name="Zhang W."/>
            <person name="Zhang H."/>
        </authorList>
    </citation>
    <scope>NUCLEOTIDE SEQUENCE [LARGE SCALE GENOMIC DNA]</scope>
    <source>
        <strain evidence="2 3">JCM 16395</strain>
    </source>
</reference>
<dbReference type="RefSeq" id="WP_096816890.1">
    <property type="nucleotide sequence ID" value="NZ_JXJU01000001.1"/>
</dbReference>
<feature type="transmembrane region" description="Helical" evidence="1">
    <location>
        <begin position="151"/>
        <end position="167"/>
    </location>
</feature>
<keyword evidence="1" id="KW-0472">Membrane</keyword>